<organism evidence="1 2">
    <name type="scientific">Nephila pilipes</name>
    <name type="common">Giant wood spider</name>
    <name type="synonym">Nephila maculata</name>
    <dbReference type="NCBI Taxonomy" id="299642"/>
    <lineage>
        <taxon>Eukaryota</taxon>
        <taxon>Metazoa</taxon>
        <taxon>Ecdysozoa</taxon>
        <taxon>Arthropoda</taxon>
        <taxon>Chelicerata</taxon>
        <taxon>Arachnida</taxon>
        <taxon>Araneae</taxon>
        <taxon>Araneomorphae</taxon>
        <taxon>Entelegynae</taxon>
        <taxon>Araneoidea</taxon>
        <taxon>Nephilidae</taxon>
        <taxon>Nephila</taxon>
    </lineage>
</organism>
<evidence type="ECO:0000313" key="2">
    <source>
        <dbReference type="Proteomes" id="UP000887013"/>
    </source>
</evidence>
<proteinExistence type="predicted"/>
<comment type="caution">
    <text evidence="1">The sequence shown here is derived from an EMBL/GenBank/DDBJ whole genome shotgun (WGS) entry which is preliminary data.</text>
</comment>
<evidence type="ECO:0008006" key="3">
    <source>
        <dbReference type="Google" id="ProtNLM"/>
    </source>
</evidence>
<dbReference type="EMBL" id="BMAW01008787">
    <property type="protein sequence ID" value="GFT10266.1"/>
    <property type="molecule type" value="Genomic_DNA"/>
</dbReference>
<accession>A0A8X6THF1</accession>
<dbReference type="OrthoDB" id="9979538at2759"/>
<dbReference type="AlphaFoldDB" id="A0A8X6THF1"/>
<reference evidence="1" key="1">
    <citation type="submission" date="2020-08" db="EMBL/GenBank/DDBJ databases">
        <title>Multicomponent nature underlies the extraordinary mechanical properties of spider dragline silk.</title>
        <authorList>
            <person name="Kono N."/>
            <person name="Nakamura H."/>
            <person name="Mori M."/>
            <person name="Yoshida Y."/>
            <person name="Ohtoshi R."/>
            <person name="Malay A.D."/>
            <person name="Moran D.A.P."/>
            <person name="Tomita M."/>
            <person name="Numata K."/>
            <person name="Arakawa K."/>
        </authorList>
    </citation>
    <scope>NUCLEOTIDE SEQUENCE</scope>
</reference>
<protein>
    <recommendedName>
        <fullName evidence="3">DUF4817 domain-containing protein</fullName>
    </recommendedName>
</protein>
<dbReference type="Proteomes" id="UP000887013">
    <property type="component" value="Unassembled WGS sequence"/>
</dbReference>
<sequence length="88" mass="9904">MKEESATVALLKFRLQKNVKTGKRPLTVAGLINLVQRFEETGLLKDRVRSGRPSLRQTRSAFVASRNWKHLRQNPLQGLAVHGQLADA</sequence>
<gene>
    <name evidence="1" type="ORF">NPIL_699101</name>
</gene>
<keyword evidence="2" id="KW-1185">Reference proteome</keyword>
<name>A0A8X6THF1_NEPPI</name>
<evidence type="ECO:0000313" key="1">
    <source>
        <dbReference type="EMBL" id="GFT10266.1"/>
    </source>
</evidence>